<feature type="domain" description="D-isomer specific 2-hydroxyacid dehydrogenase NAD-binding" evidence="6">
    <location>
        <begin position="112"/>
        <end position="293"/>
    </location>
</feature>
<proteinExistence type="inferred from homology"/>
<comment type="caution">
    <text evidence="7">The sequence shown here is derived from an EMBL/GenBank/DDBJ whole genome shotgun (WGS) entry which is preliminary data.</text>
</comment>
<dbReference type="Gene3D" id="3.40.50.720">
    <property type="entry name" value="NAD(P)-binding Rossmann-like Domain"/>
    <property type="match status" value="2"/>
</dbReference>
<protein>
    <submittedName>
        <fullName evidence="7">D-2-hydroxyacid dehydrogenase</fullName>
    </submittedName>
</protein>
<dbReference type="SUPFAM" id="SSF51735">
    <property type="entry name" value="NAD(P)-binding Rossmann-fold domains"/>
    <property type="match status" value="1"/>
</dbReference>
<dbReference type="InterPro" id="IPR036291">
    <property type="entry name" value="NAD(P)-bd_dom_sf"/>
</dbReference>
<organism evidence="7 8">
    <name type="scientific">Alteromonas arenosi</name>
    <dbReference type="NCBI Taxonomy" id="3055817"/>
    <lineage>
        <taxon>Bacteria</taxon>
        <taxon>Pseudomonadati</taxon>
        <taxon>Pseudomonadota</taxon>
        <taxon>Gammaproteobacteria</taxon>
        <taxon>Alteromonadales</taxon>
        <taxon>Alteromonadaceae</taxon>
        <taxon>Alteromonas/Salinimonas group</taxon>
        <taxon>Alteromonas</taxon>
    </lineage>
</organism>
<keyword evidence="8" id="KW-1185">Reference proteome</keyword>
<reference evidence="7 8" key="1">
    <citation type="submission" date="2023-06" db="EMBL/GenBank/DDBJ databases">
        <title>Alteromonas sp. ASW11-36 isolated from intertidal sand.</title>
        <authorList>
            <person name="Li Y."/>
        </authorList>
    </citation>
    <scope>NUCLEOTIDE SEQUENCE [LARGE SCALE GENOMIC DNA]</scope>
    <source>
        <strain evidence="7 8">ASW11-36</strain>
    </source>
</reference>
<name>A0ABT7T0S3_9ALTE</name>
<dbReference type="PANTHER" id="PTHR43761:SF1">
    <property type="entry name" value="D-ISOMER SPECIFIC 2-HYDROXYACID DEHYDROGENASE CATALYTIC DOMAIN-CONTAINING PROTEIN-RELATED"/>
    <property type="match status" value="1"/>
</dbReference>
<evidence type="ECO:0000259" key="6">
    <source>
        <dbReference type="Pfam" id="PF02826"/>
    </source>
</evidence>
<sequence length="321" mass="34789">MQKLQGVILDLDSMGPESLDLSCLLNIAEIDWQIFDATTAQQAALRVADADIVLTNKVALDREIIAYAKNLRYIGVLATGVNNIDMHACEQAGITVKNVSRYGTASVAQHTLMLMLMLATSVNHYNKAVKQGAWQQSEQFCLLDYPIMELAGKHLVIVGYGTLGKAVAKLAEAFDMRVTVALRPGDTRAGTQSRRPALEDVLPRADFVSLHCALSPDTAQMINAERLALMRSSAFLINTARGGLVDEDALLHALEHKQIAGAALDVVSTEPPPQSLAIVKAQLPNLLITPHVAWAATEARQRLLNIAASHLDAFIQQSKPQ</sequence>
<dbReference type="SUPFAM" id="SSF52283">
    <property type="entry name" value="Formate/glycerate dehydrogenase catalytic domain-like"/>
    <property type="match status" value="1"/>
</dbReference>
<dbReference type="Pfam" id="PF02826">
    <property type="entry name" value="2-Hacid_dh_C"/>
    <property type="match status" value="1"/>
</dbReference>
<evidence type="ECO:0000256" key="4">
    <source>
        <dbReference type="RuleBase" id="RU003719"/>
    </source>
</evidence>
<accession>A0ABT7T0S3</accession>
<dbReference type="PROSITE" id="PS00671">
    <property type="entry name" value="D_2_HYDROXYACID_DH_3"/>
    <property type="match status" value="1"/>
</dbReference>
<dbReference type="PANTHER" id="PTHR43761">
    <property type="entry name" value="D-ISOMER SPECIFIC 2-HYDROXYACID DEHYDROGENASE FAMILY PROTEIN (AFU_ORTHOLOGUE AFUA_1G13630)"/>
    <property type="match status" value="1"/>
</dbReference>
<dbReference type="InterPro" id="IPR006139">
    <property type="entry name" value="D-isomer_2_OHA_DH_cat_dom"/>
</dbReference>
<dbReference type="RefSeq" id="WP_289366750.1">
    <property type="nucleotide sequence ID" value="NZ_JAUCBP010000013.1"/>
</dbReference>
<dbReference type="Pfam" id="PF00389">
    <property type="entry name" value="2-Hacid_dh"/>
    <property type="match status" value="1"/>
</dbReference>
<evidence type="ECO:0000313" key="7">
    <source>
        <dbReference type="EMBL" id="MDM7862006.1"/>
    </source>
</evidence>
<dbReference type="EMBL" id="JAUCBP010000013">
    <property type="protein sequence ID" value="MDM7862006.1"/>
    <property type="molecule type" value="Genomic_DNA"/>
</dbReference>
<evidence type="ECO:0000256" key="1">
    <source>
        <dbReference type="ARBA" id="ARBA00005854"/>
    </source>
</evidence>
<dbReference type="InterPro" id="IPR029753">
    <property type="entry name" value="D-isomer_DH_CS"/>
</dbReference>
<keyword evidence="3" id="KW-0520">NAD</keyword>
<keyword evidence="2 4" id="KW-0560">Oxidoreductase</keyword>
<dbReference type="InterPro" id="IPR050418">
    <property type="entry name" value="D-iso_2-hydroxyacid_DH_PdxB"/>
</dbReference>
<evidence type="ECO:0000313" key="8">
    <source>
        <dbReference type="Proteomes" id="UP001234343"/>
    </source>
</evidence>
<dbReference type="Proteomes" id="UP001234343">
    <property type="component" value="Unassembled WGS sequence"/>
</dbReference>
<evidence type="ECO:0000256" key="2">
    <source>
        <dbReference type="ARBA" id="ARBA00023002"/>
    </source>
</evidence>
<feature type="domain" description="D-isomer specific 2-hydroxyacid dehydrogenase catalytic" evidence="5">
    <location>
        <begin position="29"/>
        <end position="320"/>
    </location>
</feature>
<dbReference type="CDD" id="cd12162">
    <property type="entry name" value="2-Hacid_dh_4"/>
    <property type="match status" value="1"/>
</dbReference>
<dbReference type="InterPro" id="IPR006140">
    <property type="entry name" value="D-isomer_DH_NAD-bd"/>
</dbReference>
<evidence type="ECO:0000259" key="5">
    <source>
        <dbReference type="Pfam" id="PF00389"/>
    </source>
</evidence>
<gene>
    <name evidence="7" type="ORF">QTP81_15490</name>
</gene>
<comment type="similarity">
    <text evidence="1 4">Belongs to the D-isomer specific 2-hydroxyacid dehydrogenase family.</text>
</comment>
<evidence type="ECO:0000256" key="3">
    <source>
        <dbReference type="ARBA" id="ARBA00023027"/>
    </source>
</evidence>